<dbReference type="AlphaFoldDB" id="A0A841LCU0"/>
<comment type="caution">
    <text evidence="3">The sequence shown here is derived from an EMBL/GenBank/DDBJ whole genome shotgun (WGS) entry which is preliminary data.</text>
</comment>
<dbReference type="SUPFAM" id="SSF48452">
    <property type="entry name" value="TPR-like"/>
    <property type="match status" value="1"/>
</dbReference>
<reference evidence="3 4" key="1">
    <citation type="submission" date="2020-08" db="EMBL/GenBank/DDBJ databases">
        <title>Genomic Encyclopedia of Type Strains, Phase IV (KMG-IV): sequencing the most valuable type-strain genomes for metagenomic binning, comparative biology and taxonomic classification.</title>
        <authorList>
            <person name="Goeker M."/>
        </authorList>
    </citation>
    <scope>NUCLEOTIDE SEQUENCE [LARGE SCALE GENOMIC DNA]</scope>
    <source>
        <strain evidence="3 4">DSM 102189</strain>
    </source>
</reference>
<keyword evidence="1" id="KW-0732">Signal</keyword>
<evidence type="ECO:0000313" key="3">
    <source>
        <dbReference type="EMBL" id="MBB6229541.1"/>
    </source>
</evidence>
<evidence type="ECO:0000313" key="4">
    <source>
        <dbReference type="Proteomes" id="UP000538147"/>
    </source>
</evidence>
<dbReference type="EMBL" id="JACIIV010000066">
    <property type="protein sequence ID" value="MBB6229541.1"/>
    <property type="molecule type" value="Genomic_DNA"/>
</dbReference>
<evidence type="ECO:0000259" key="2">
    <source>
        <dbReference type="Pfam" id="PF12770"/>
    </source>
</evidence>
<feature type="chain" id="PRO_5032285838" evidence="1">
    <location>
        <begin position="21"/>
        <end position="894"/>
    </location>
</feature>
<organism evidence="3 4">
    <name type="scientific">Polymorphobacter multimanifer</name>
    <dbReference type="NCBI Taxonomy" id="1070431"/>
    <lineage>
        <taxon>Bacteria</taxon>
        <taxon>Pseudomonadati</taxon>
        <taxon>Pseudomonadota</taxon>
        <taxon>Alphaproteobacteria</taxon>
        <taxon>Sphingomonadales</taxon>
        <taxon>Sphingosinicellaceae</taxon>
        <taxon>Polymorphobacter</taxon>
    </lineage>
</organism>
<evidence type="ECO:0000256" key="1">
    <source>
        <dbReference type="SAM" id="SignalP"/>
    </source>
</evidence>
<gene>
    <name evidence="3" type="ORF">FHS79_003745</name>
</gene>
<dbReference type="InterPro" id="IPR011990">
    <property type="entry name" value="TPR-like_helical_dom_sf"/>
</dbReference>
<dbReference type="Proteomes" id="UP000538147">
    <property type="component" value="Unassembled WGS sequence"/>
</dbReference>
<feature type="signal peptide" evidence="1">
    <location>
        <begin position="1"/>
        <end position="20"/>
    </location>
</feature>
<sequence length="894" mass="93121">MRFFSTAAFLALALSSPSAAAPRGLKALDSFRVGTGGVLCTAQLRGVDPLLVSMFDRGYALVCRDAATQVGSLFALRSGSGDAAAGVLARVGGAGCAATSEVMLGGLAVRRAECAAADAGVPRLLLSAERGGVLYLAQGLAGYESALALGLQSMVADRPVEGDVAVTTTGSGDPTALARVQAGVLDPEAALAEGYLRNNAGSFAEAAAFFEILVERSRAGDAGFARTAEYLANQGLQQSNLGNRVEALDLFARAARAPDAVDPVQQRRLRNFRAIDALNNLQVADALRILASPVTAASQGGLAPERLAQGIIDRPVAQRLNADAGRLSRLAGGEQRLSEQERIEILDAQALYLRGVAERAGGRTAAAKVSLGAAIAGINSIRGGRVRSLGWLNAASYTDLAAIAEAEGDLPGARSRLEEAARLLSVEYPGSAALLAARARLAALLARSGDGAGARSAFAEVVRAAPATPGGDQAIRPLIGPYFALLATSGDRADAAAFFDAAQTLVRPGVAQTQAVLARELSGGSDAAAGLFREQSRVSREIVRVETEVSRLSAQAELGIDDAARLTALRTERETLAQQQTQLLAKLSAFPRYRVVAPETLALADLQAALKPGEAYYKLTLVGEQAYGMMVTADAARVTVVGAPTRELEAMVALLRDSIVRIENGQTATYPFDASTARRLHTLLFAGLDGEMGTVKHLVFEPDGPLLQLPPNLLIEADDGLPAYLARVADITADAYDMRGIAWLGRRRMVTTAVSPRSFVELRGIAASRAGKAYLGLGQNAAPPAAMTAIPRDACEWPLTAWGNPIVADELRTAANALGGTTDILTQDAFTDTALSARSDLNQYRILHFATHGLVTAPAPQCGAQPALLTSFGAQGPGTAISDGLLTFREIFDL</sequence>
<dbReference type="InterPro" id="IPR024983">
    <property type="entry name" value="CHAT_dom"/>
</dbReference>
<keyword evidence="4" id="KW-1185">Reference proteome</keyword>
<dbReference type="Pfam" id="PF12770">
    <property type="entry name" value="CHAT"/>
    <property type="match status" value="1"/>
</dbReference>
<feature type="domain" description="CHAT" evidence="2">
    <location>
        <begin position="676"/>
        <end position="893"/>
    </location>
</feature>
<proteinExistence type="predicted"/>
<protein>
    <submittedName>
        <fullName evidence="3">CHAT domain-containing protein</fullName>
    </submittedName>
</protein>
<accession>A0A841LCU0</accession>
<feature type="non-terminal residue" evidence="3">
    <location>
        <position position="894"/>
    </location>
</feature>
<name>A0A841LCU0_9SPHN</name>